<evidence type="ECO:0000313" key="2">
    <source>
        <dbReference type="Proteomes" id="UP000244090"/>
    </source>
</evidence>
<proteinExistence type="predicted"/>
<accession>A0A2T6C703</accession>
<gene>
    <name evidence="1" type="ORF">C8N46_101675</name>
</gene>
<reference evidence="1 2" key="1">
    <citation type="submission" date="2018-04" db="EMBL/GenBank/DDBJ databases">
        <title>Genomic Encyclopedia of Archaeal and Bacterial Type Strains, Phase II (KMG-II): from individual species to whole genera.</title>
        <authorList>
            <person name="Goeker M."/>
        </authorList>
    </citation>
    <scope>NUCLEOTIDE SEQUENCE [LARGE SCALE GENOMIC DNA]</scope>
    <source>
        <strain evidence="1 2">DSM 25731</strain>
    </source>
</reference>
<dbReference type="Proteomes" id="UP000244090">
    <property type="component" value="Unassembled WGS sequence"/>
</dbReference>
<sequence length="171" mass="20287">MDIEELILLKEHSQLLVMHSWRKDIPRTHRNIIIAEALNSCTVDENFHITGYLITNRRVFVVGWSETTPFQKILKHFYRKVAEGIFNYRKHTFQYDDESYVDEQHANVLFTTYPFYNEHIHTLITGRKLVSAYYDPNIERLKEYIKHHEYCSALDYEGGKSPVFVNTSANV</sequence>
<dbReference type="RefSeq" id="WP_108113408.1">
    <property type="nucleotide sequence ID" value="NZ_QBKT01000001.1"/>
</dbReference>
<organism evidence="1 2">
    <name type="scientific">Kordia periserrulae</name>
    <dbReference type="NCBI Taxonomy" id="701523"/>
    <lineage>
        <taxon>Bacteria</taxon>
        <taxon>Pseudomonadati</taxon>
        <taxon>Bacteroidota</taxon>
        <taxon>Flavobacteriia</taxon>
        <taxon>Flavobacteriales</taxon>
        <taxon>Flavobacteriaceae</taxon>
        <taxon>Kordia</taxon>
    </lineage>
</organism>
<comment type="caution">
    <text evidence="1">The sequence shown here is derived from an EMBL/GenBank/DDBJ whole genome shotgun (WGS) entry which is preliminary data.</text>
</comment>
<keyword evidence="2" id="KW-1185">Reference proteome</keyword>
<dbReference type="AlphaFoldDB" id="A0A2T6C703"/>
<evidence type="ECO:0000313" key="1">
    <source>
        <dbReference type="EMBL" id="PTX64065.1"/>
    </source>
</evidence>
<dbReference type="EMBL" id="QBKT01000001">
    <property type="protein sequence ID" value="PTX64065.1"/>
    <property type="molecule type" value="Genomic_DNA"/>
</dbReference>
<dbReference type="OrthoDB" id="798985at2"/>
<protein>
    <submittedName>
        <fullName evidence="1">Uncharacterized protein</fullName>
    </submittedName>
</protein>
<name>A0A2T6C703_9FLAO</name>